<organism evidence="7 8">
    <name type="scientific">Paenibacillus sepulcri</name>
    <dbReference type="NCBI Taxonomy" id="359917"/>
    <lineage>
        <taxon>Bacteria</taxon>
        <taxon>Bacillati</taxon>
        <taxon>Bacillota</taxon>
        <taxon>Bacilli</taxon>
        <taxon>Bacillales</taxon>
        <taxon>Paenibacillaceae</taxon>
        <taxon>Paenibacillus</taxon>
    </lineage>
</organism>
<protein>
    <submittedName>
        <fullName evidence="7">Dihydroxy-acid dehydratase</fullName>
        <ecNumber evidence="7">4.2.1.9</ecNumber>
    </submittedName>
</protein>
<evidence type="ECO:0000256" key="2">
    <source>
        <dbReference type="ARBA" id="ARBA00022714"/>
    </source>
</evidence>
<comment type="caution">
    <text evidence="7">The sequence shown here is derived from an EMBL/GenBank/DDBJ whole genome shotgun (WGS) entry which is preliminary data.</text>
</comment>
<dbReference type="PANTHER" id="PTHR21000:SF5">
    <property type="entry name" value="DIHYDROXY-ACID DEHYDRATASE, MITOCHONDRIAL"/>
    <property type="match status" value="1"/>
</dbReference>
<evidence type="ECO:0000256" key="1">
    <source>
        <dbReference type="ARBA" id="ARBA00006486"/>
    </source>
</evidence>
<keyword evidence="8" id="KW-1185">Reference proteome</keyword>
<evidence type="ECO:0000313" key="7">
    <source>
        <dbReference type="EMBL" id="MBW7462466.1"/>
    </source>
</evidence>
<sequence length="96" mass="9855">PACLMAIGRMNLPAVYVYGGTIQPGKLDGKDVDIVTAFEAVGQHQNGQINDEQLHQVECRVCPGPGACGGMYTANTMASAVEAMGMSLPGSSSTPA</sequence>
<evidence type="ECO:0000313" key="8">
    <source>
        <dbReference type="Proteomes" id="UP001519887"/>
    </source>
</evidence>
<keyword evidence="2" id="KW-0408">Iron</keyword>
<keyword evidence="5" id="KW-0100">Branched-chain amino acid biosynthesis</keyword>
<dbReference type="EC" id="4.2.1.9" evidence="7"/>
<proteinExistence type="inferred from homology"/>
<dbReference type="Pfam" id="PF00920">
    <property type="entry name" value="ILVD_EDD_N"/>
    <property type="match status" value="1"/>
</dbReference>
<dbReference type="SUPFAM" id="SSF143975">
    <property type="entry name" value="IlvD/EDD N-terminal domain-like"/>
    <property type="match status" value="1"/>
</dbReference>
<dbReference type="GO" id="GO:0004160">
    <property type="term" value="F:dihydroxy-acid dehydratase activity"/>
    <property type="evidence" value="ECO:0007669"/>
    <property type="project" value="UniProtKB-EC"/>
</dbReference>
<feature type="non-terminal residue" evidence="7">
    <location>
        <position position="1"/>
    </location>
</feature>
<keyword evidence="2" id="KW-0001">2Fe-2S</keyword>
<keyword evidence="5" id="KW-0028">Amino-acid biosynthesis</keyword>
<dbReference type="EMBL" id="JAHZIK010003970">
    <property type="protein sequence ID" value="MBW7462466.1"/>
    <property type="molecule type" value="Genomic_DNA"/>
</dbReference>
<gene>
    <name evidence="7" type="ORF">K0U00_51290</name>
</gene>
<evidence type="ECO:0000256" key="3">
    <source>
        <dbReference type="ARBA" id="ARBA00023014"/>
    </source>
</evidence>
<keyword evidence="4 7" id="KW-0456">Lyase</keyword>
<feature type="domain" description="Dihydroxy-acid/6-phosphogluconate dehydratase N-terminal" evidence="6">
    <location>
        <begin position="1"/>
        <end position="96"/>
    </location>
</feature>
<comment type="similarity">
    <text evidence="1">Belongs to the IlvD/Edd family.</text>
</comment>
<accession>A0ABS7CPB0</accession>
<name>A0ABS7CPB0_9BACL</name>
<evidence type="ECO:0000259" key="6">
    <source>
        <dbReference type="Pfam" id="PF00920"/>
    </source>
</evidence>
<reference evidence="7 8" key="1">
    <citation type="submission" date="2021-07" db="EMBL/GenBank/DDBJ databases">
        <title>Paenibacillus radiodurans sp. nov., isolated from the southeastern edge of Tengger Desert.</title>
        <authorList>
            <person name="Zhang G."/>
        </authorList>
    </citation>
    <scope>NUCLEOTIDE SEQUENCE [LARGE SCALE GENOMIC DNA]</scope>
    <source>
        <strain evidence="7 8">CCM 7311</strain>
    </source>
</reference>
<dbReference type="Proteomes" id="UP001519887">
    <property type="component" value="Unassembled WGS sequence"/>
</dbReference>
<dbReference type="PANTHER" id="PTHR21000">
    <property type="entry name" value="DIHYDROXY-ACID DEHYDRATASE DAD"/>
    <property type="match status" value="1"/>
</dbReference>
<feature type="non-terminal residue" evidence="7">
    <location>
        <position position="96"/>
    </location>
</feature>
<evidence type="ECO:0000256" key="4">
    <source>
        <dbReference type="ARBA" id="ARBA00023239"/>
    </source>
</evidence>
<keyword evidence="3" id="KW-0411">Iron-sulfur</keyword>
<dbReference type="InterPro" id="IPR050165">
    <property type="entry name" value="DHAD_IlvD/Edd"/>
</dbReference>
<keyword evidence="2" id="KW-0479">Metal-binding</keyword>
<dbReference type="InterPro" id="IPR000581">
    <property type="entry name" value="ILV_EDD_N"/>
</dbReference>
<evidence type="ECO:0000256" key="5">
    <source>
        <dbReference type="ARBA" id="ARBA00023304"/>
    </source>
</evidence>
<dbReference type="InterPro" id="IPR037237">
    <property type="entry name" value="IlvD/EDD_N"/>
</dbReference>